<feature type="domain" description="HTH araC/xylS-type" evidence="4">
    <location>
        <begin position="185"/>
        <end position="286"/>
    </location>
</feature>
<name>A0AA95J9E8_9BACL</name>
<keyword evidence="1" id="KW-0805">Transcription regulation</keyword>
<dbReference type="InterPro" id="IPR013096">
    <property type="entry name" value="Cupin_2"/>
</dbReference>
<dbReference type="EMBL" id="CP119317">
    <property type="protein sequence ID" value="WEK53198.1"/>
    <property type="molecule type" value="Genomic_DNA"/>
</dbReference>
<dbReference type="AlphaFoldDB" id="A0AA95J9E8"/>
<evidence type="ECO:0000313" key="6">
    <source>
        <dbReference type="Proteomes" id="UP001178662"/>
    </source>
</evidence>
<protein>
    <submittedName>
        <fullName evidence="5">Helix-turn-helix transcriptional regulator</fullName>
    </submittedName>
</protein>
<dbReference type="SUPFAM" id="SSF51215">
    <property type="entry name" value="Regulatory protein AraC"/>
    <property type="match status" value="1"/>
</dbReference>
<organism evidence="5 6">
    <name type="scientific">Candidatus Cohnella colombiensis</name>
    <dbReference type="NCBI Taxonomy" id="3121368"/>
    <lineage>
        <taxon>Bacteria</taxon>
        <taxon>Bacillati</taxon>
        <taxon>Bacillota</taxon>
        <taxon>Bacilli</taxon>
        <taxon>Bacillales</taxon>
        <taxon>Paenibacillaceae</taxon>
        <taxon>Cohnella</taxon>
    </lineage>
</organism>
<dbReference type="InterPro" id="IPR009057">
    <property type="entry name" value="Homeodomain-like_sf"/>
</dbReference>
<dbReference type="InterPro" id="IPR037923">
    <property type="entry name" value="HTH-like"/>
</dbReference>
<keyword evidence="2" id="KW-0238">DNA-binding</keyword>
<dbReference type="Pfam" id="PF07883">
    <property type="entry name" value="Cupin_2"/>
    <property type="match status" value="1"/>
</dbReference>
<evidence type="ECO:0000313" key="5">
    <source>
        <dbReference type="EMBL" id="WEK53198.1"/>
    </source>
</evidence>
<keyword evidence="3" id="KW-0804">Transcription</keyword>
<accession>A0AA95J9E8</accession>
<dbReference type="SMART" id="SM00342">
    <property type="entry name" value="HTH_ARAC"/>
    <property type="match status" value="1"/>
</dbReference>
<evidence type="ECO:0000256" key="3">
    <source>
        <dbReference type="ARBA" id="ARBA00023163"/>
    </source>
</evidence>
<dbReference type="PANTHER" id="PTHR43280">
    <property type="entry name" value="ARAC-FAMILY TRANSCRIPTIONAL REGULATOR"/>
    <property type="match status" value="1"/>
</dbReference>
<reference evidence="5" key="1">
    <citation type="submission" date="2023-03" db="EMBL/GenBank/DDBJ databases">
        <title>Andean soil-derived lignocellulolytic bacterial consortium as a source of novel taxa and putative plastic-active enzymes.</title>
        <authorList>
            <person name="Diaz-Garcia L."/>
            <person name="Chuvochina M."/>
            <person name="Feuerriegel G."/>
            <person name="Bunk B."/>
            <person name="Sproer C."/>
            <person name="Streit W.R."/>
            <person name="Rodriguez L.M."/>
            <person name="Overmann J."/>
            <person name="Jimenez D.J."/>
        </authorList>
    </citation>
    <scope>NUCLEOTIDE SEQUENCE</scope>
    <source>
        <strain evidence="5">MAG 2441</strain>
    </source>
</reference>
<sequence length="302" mass="35525">MRVTEMKYRSQSYPNRRLELYLHGMHSATVGKGQLCERHLHHRMLELNLVLKGSQTAIIDSKKLEQCAGEVVIIPPMRLHEFIVEHSEETKYFVIHIQNVGHQLLHHLYKSEVYLYPNGSSLHNKIQPVLHRLLALLQNDCSDNRIIHTCSELLIQLEDEFIPEVIEDTKPEVHHLAEQIAREIEQLLFAMEQTEEGNLHSNWLETISQRLGISRRHCHRIFQQTYNMSPRQYFSIVRQQEAMHMLLGSSETLEKIAYRIGFENVQSFIRQFTKWTGITPGVFRKREVNNRNYLTPIELSND</sequence>
<dbReference type="GO" id="GO:0043565">
    <property type="term" value="F:sequence-specific DNA binding"/>
    <property type="evidence" value="ECO:0007669"/>
    <property type="project" value="InterPro"/>
</dbReference>
<dbReference type="PANTHER" id="PTHR43280:SF2">
    <property type="entry name" value="HTH-TYPE TRANSCRIPTIONAL REGULATOR EXSA"/>
    <property type="match status" value="1"/>
</dbReference>
<gene>
    <name evidence="5" type="ORF">P0Y55_11405</name>
</gene>
<dbReference type="GO" id="GO:0003700">
    <property type="term" value="F:DNA-binding transcription factor activity"/>
    <property type="evidence" value="ECO:0007669"/>
    <property type="project" value="InterPro"/>
</dbReference>
<dbReference type="Gene3D" id="1.10.10.60">
    <property type="entry name" value="Homeodomain-like"/>
    <property type="match status" value="2"/>
</dbReference>
<evidence type="ECO:0000259" key="4">
    <source>
        <dbReference type="PROSITE" id="PS01124"/>
    </source>
</evidence>
<dbReference type="Proteomes" id="UP001178662">
    <property type="component" value="Chromosome"/>
</dbReference>
<keyword evidence="6" id="KW-1185">Reference proteome</keyword>
<dbReference type="InterPro" id="IPR018060">
    <property type="entry name" value="HTH_AraC"/>
</dbReference>
<proteinExistence type="predicted"/>
<dbReference type="PROSITE" id="PS01124">
    <property type="entry name" value="HTH_ARAC_FAMILY_2"/>
    <property type="match status" value="1"/>
</dbReference>
<evidence type="ECO:0000256" key="1">
    <source>
        <dbReference type="ARBA" id="ARBA00023015"/>
    </source>
</evidence>
<evidence type="ECO:0000256" key="2">
    <source>
        <dbReference type="ARBA" id="ARBA00023125"/>
    </source>
</evidence>
<dbReference type="Gene3D" id="2.60.120.10">
    <property type="entry name" value="Jelly Rolls"/>
    <property type="match status" value="1"/>
</dbReference>
<dbReference type="SUPFAM" id="SSF46689">
    <property type="entry name" value="Homeodomain-like"/>
    <property type="match status" value="2"/>
</dbReference>
<dbReference type="InterPro" id="IPR014710">
    <property type="entry name" value="RmlC-like_jellyroll"/>
</dbReference>
<dbReference type="Pfam" id="PF12833">
    <property type="entry name" value="HTH_18"/>
    <property type="match status" value="1"/>
</dbReference>